<dbReference type="Pfam" id="PF04178">
    <property type="entry name" value="Got1"/>
    <property type="match status" value="1"/>
</dbReference>
<dbReference type="EMBL" id="UZAM01006877">
    <property type="protein sequence ID" value="VDO94818.1"/>
    <property type="molecule type" value="Genomic_DNA"/>
</dbReference>
<evidence type="ECO:0000256" key="5">
    <source>
        <dbReference type="ARBA" id="ARBA00022927"/>
    </source>
</evidence>
<feature type="transmembrane region" description="Helical" evidence="9">
    <location>
        <begin position="109"/>
        <end position="135"/>
    </location>
</feature>
<dbReference type="GO" id="GO:0015031">
    <property type="term" value="P:protein transport"/>
    <property type="evidence" value="ECO:0007669"/>
    <property type="project" value="UniProtKB-KW"/>
</dbReference>
<dbReference type="GO" id="GO:0005737">
    <property type="term" value="C:cytoplasm"/>
    <property type="evidence" value="ECO:0007669"/>
    <property type="project" value="UniProtKB-ARBA"/>
</dbReference>
<reference evidence="12" key="1">
    <citation type="submission" date="2016-06" db="UniProtKB">
        <authorList>
            <consortium name="WormBaseParasite"/>
        </authorList>
    </citation>
    <scope>IDENTIFICATION</scope>
</reference>
<gene>
    <name evidence="10" type="ORF">SBAD_LOCUS1587</name>
</gene>
<evidence type="ECO:0000256" key="2">
    <source>
        <dbReference type="ARBA" id="ARBA00004141"/>
    </source>
</evidence>
<evidence type="ECO:0000313" key="10">
    <source>
        <dbReference type="EMBL" id="VDO94818.1"/>
    </source>
</evidence>
<dbReference type="GO" id="GO:0016020">
    <property type="term" value="C:membrane"/>
    <property type="evidence" value="ECO:0007669"/>
    <property type="project" value="UniProtKB-SubCell"/>
</dbReference>
<dbReference type="AlphaFoldDB" id="A0A183ID93"/>
<proteinExistence type="inferred from homology"/>
<evidence type="ECO:0000256" key="9">
    <source>
        <dbReference type="RuleBase" id="RU363111"/>
    </source>
</evidence>
<evidence type="ECO:0000256" key="6">
    <source>
        <dbReference type="ARBA" id="ARBA00022989"/>
    </source>
</evidence>
<feature type="transmembrane region" description="Helical" evidence="9">
    <location>
        <begin position="76"/>
        <end position="97"/>
    </location>
</feature>
<evidence type="ECO:0000256" key="1">
    <source>
        <dbReference type="ARBA" id="ARBA00003566"/>
    </source>
</evidence>
<sequence length="146" mass="16414">MLALTFLVFQTARAFFALEYLVILSEQQNQFSQVSEGSALSWNTRIKGFIVCFIVGIFLSVLGSVSIFFRNFIMFALLFSLGSICSICSTFFLMGPIRQMKKMIDPNRWIASVIAVGMIILTLLAGLVVSCYVIYKLCRFSGNHHN</sequence>
<evidence type="ECO:0000256" key="7">
    <source>
        <dbReference type="ARBA" id="ARBA00023136"/>
    </source>
</evidence>
<dbReference type="WBParaSite" id="SBAD_0000165801-mRNA-1">
    <property type="protein sequence ID" value="SBAD_0000165801-mRNA-1"/>
    <property type="gene ID" value="SBAD_0000165801"/>
</dbReference>
<keyword evidence="6 9" id="KW-1133">Transmembrane helix</keyword>
<dbReference type="OrthoDB" id="73614at2759"/>
<evidence type="ECO:0000313" key="11">
    <source>
        <dbReference type="Proteomes" id="UP000270296"/>
    </source>
</evidence>
<organism evidence="12">
    <name type="scientific">Soboliphyme baturini</name>
    <dbReference type="NCBI Taxonomy" id="241478"/>
    <lineage>
        <taxon>Eukaryota</taxon>
        <taxon>Metazoa</taxon>
        <taxon>Ecdysozoa</taxon>
        <taxon>Nematoda</taxon>
        <taxon>Enoplea</taxon>
        <taxon>Dorylaimia</taxon>
        <taxon>Dioctophymatida</taxon>
        <taxon>Dioctophymatoidea</taxon>
        <taxon>Soboliphymatidae</taxon>
        <taxon>Soboliphyme</taxon>
    </lineage>
</organism>
<dbReference type="InterPro" id="IPR007305">
    <property type="entry name" value="Vesicle_transpt_Got1/SFT2"/>
</dbReference>
<evidence type="ECO:0000256" key="4">
    <source>
        <dbReference type="ARBA" id="ARBA00022692"/>
    </source>
</evidence>
<dbReference type="GO" id="GO:0016192">
    <property type="term" value="P:vesicle-mediated transport"/>
    <property type="evidence" value="ECO:0007669"/>
    <property type="project" value="InterPro"/>
</dbReference>
<dbReference type="PANTHER" id="PTHR23137">
    <property type="entry name" value="VESICLE TRANSPORT PROTEIN-RELATED"/>
    <property type="match status" value="1"/>
</dbReference>
<evidence type="ECO:0000256" key="8">
    <source>
        <dbReference type="ARBA" id="ARBA00025800"/>
    </source>
</evidence>
<comment type="subcellular location">
    <subcellularLocation>
        <location evidence="2 9">Membrane</location>
        <topology evidence="2 9">Multi-pass membrane protein</topology>
    </subcellularLocation>
</comment>
<keyword evidence="3 9" id="KW-0813">Transport</keyword>
<keyword evidence="11" id="KW-1185">Reference proteome</keyword>
<comment type="caution">
    <text evidence="9">Lacks conserved residue(s) required for the propagation of feature annotation.</text>
</comment>
<evidence type="ECO:0000256" key="3">
    <source>
        <dbReference type="ARBA" id="ARBA00022448"/>
    </source>
</evidence>
<comment type="similarity">
    <text evidence="8 9">Belongs to the SFT2 family.</text>
</comment>
<feature type="transmembrane region" description="Helical" evidence="9">
    <location>
        <begin position="48"/>
        <end position="69"/>
    </location>
</feature>
<dbReference type="PANTHER" id="PTHR23137:SF6">
    <property type="entry name" value="VESICLE TRANSPORT PROTEIN"/>
    <property type="match status" value="1"/>
</dbReference>
<dbReference type="InterPro" id="IPR011691">
    <property type="entry name" value="Vesicle_transpt_SFT2"/>
</dbReference>
<protein>
    <recommendedName>
        <fullName evidence="9">Vesicle transport protein</fullName>
    </recommendedName>
</protein>
<comment type="function">
    <text evidence="1 9">May be involved in fusion of retrograde transport vesicles derived from an endocytic compartment with the Golgi complex.</text>
</comment>
<evidence type="ECO:0000313" key="12">
    <source>
        <dbReference type="WBParaSite" id="SBAD_0000165801-mRNA-1"/>
    </source>
</evidence>
<keyword evidence="7 9" id="KW-0472">Membrane</keyword>
<keyword evidence="4 9" id="KW-0812">Transmembrane</keyword>
<keyword evidence="5 9" id="KW-0653">Protein transport</keyword>
<name>A0A183ID93_9BILA</name>
<reference evidence="10 11" key="2">
    <citation type="submission" date="2018-11" db="EMBL/GenBank/DDBJ databases">
        <authorList>
            <consortium name="Pathogen Informatics"/>
        </authorList>
    </citation>
    <scope>NUCLEOTIDE SEQUENCE [LARGE SCALE GENOMIC DNA]</scope>
</reference>
<accession>A0A183ID93</accession>
<dbReference type="Proteomes" id="UP000270296">
    <property type="component" value="Unassembled WGS sequence"/>
</dbReference>
<dbReference type="GO" id="GO:0012505">
    <property type="term" value="C:endomembrane system"/>
    <property type="evidence" value="ECO:0007669"/>
    <property type="project" value="UniProtKB-ARBA"/>
</dbReference>